<evidence type="ECO:0000313" key="5">
    <source>
        <dbReference type="Proteomes" id="UP000008827"/>
    </source>
</evidence>
<feature type="domain" description="GRAM" evidence="2">
    <location>
        <begin position="110"/>
        <end position="174"/>
    </location>
</feature>
<dbReference type="Pfam" id="PF02893">
    <property type="entry name" value="GRAM"/>
    <property type="match status" value="1"/>
</dbReference>
<dbReference type="EnsemblPlants" id="KRH50209">
    <property type="protein sequence ID" value="KRH50209"/>
    <property type="gene ID" value="GLYMA_07G207900"/>
</dbReference>
<dbReference type="STRING" id="3847.A0A0R0J5Z7"/>
<protein>
    <recommendedName>
        <fullName evidence="2">GRAM domain-containing protein</fullName>
    </recommendedName>
</protein>
<keyword evidence="1" id="KW-1133">Transmembrane helix</keyword>
<dbReference type="Gramene" id="KRH50209">
    <property type="protein sequence ID" value="KRH50209"/>
    <property type="gene ID" value="GLYMA_07G207900"/>
</dbReference>
<gene>
    <name evidence="3" type="ORF">GLYMA_07G207900</name>
</gene>
<reference evidence="4" key="2">
    <citation type="submission" date="2018-02" db="UniProtKB">
        <authorList>
            <consortium name="EnsemblPlants"/>
        </authorList>
    </citation>
    <scope>IDENTIFICATION</scope>
    <source>
        <strain evidence="4">Williams 82</strain>
    </source>
</reference>
<evidence type="ECO:0000259" key="2">
    <source>
        <dbReference type="SMART" id="SM00568"/>
    </source>
</evidence>
<feature type="transmembrane region" description="Helical" evidence="1">
    <location>
        <begin position="275"/>
        <end position="299"/>
    </location>
</feature>
<dbReference type="InterPro" id="IPR044655">
    <property type="entry name" value="BAGP1-like"/>
</dbReference>
<dbReference type="SMART" id="SM00568">
    <property type="entry name" value="GRAM"/>
    <property type="match status" value="1"/>
</dbReference>
<reference evidence="3 4" key="1">
    <citation type="journal article" date="2010" name="Nature">
        <title>Genome sequence of the palaeopolyploid soybean.</title>
        <authorList>
            <person name="Schmutz J."/>
            <person name="Cannon S.B."/>
            <person name="Schlueter J."/>
            <person name="Ma J."/>
            <person name="Mitros T."/>
            <person name="Nelson W."/>
            <person name="Hyten D.L."/>
            <person name="Song Q."/>
            <person name="Thelen J.J."/>
            <person name="Cheng J."/>
            <person name="Xu D."/>
            <person name="Hellsten U."/>
            <person name="May G.D."/>
            <person name="Yu Y."/>
            <person name="Sakurai T."/>
            <person name="Umezawa T."/>
            <person name="Bhattacharyya M.K."/>
            <person name="Sandhu D."/>
            <person name="Valliyodan B."/>
            <person name="Lindquist E."/>
            <person name="Peto M."/>
            <person name="Grant D."/>
            <person name="Shu S."/>
            <person name="Goodstein D."/>
            <person name="Barry K."/>
            <person name="Futrell-Griggs M."/>
            <person name="Abernathy B."/>
            <person name="Du J."/>
            <person name="Tian Z."/>
            <person name="Zhu L."/>
            <person name="Gill N."/>
            <person name="Joshi T."/>
            <person name="Libault M."/>
            <person name="Sethuraman A."/>
            <person name="Zhang X.-C."/>
            <person name="Shinozaki K."/>
            <person name="Nguyen H.T."/>
            <person name="Wing R.A."/>
            <person name="Cregan P."/>
            <person name="Specht J."/>
            <person name="Grimwood J."/>
            <person name="Rokhsar D."/>
            <person name="Stacey G."/>
            <person name="Shoemaker R.C."/>
            <person name="Jackson S.A."/>
        </authorList>
    </citation>
    <scope>NUCLEOTIDE SEQUENCE</scope>
    <source>
        <strain evidence="4">cv. Williams 82</strain>
        <tissue evidence="3">Callus</tissue>
    </source>
</reference>
<dbReference type="PANTHER" id="PTHR47038">
    <property type="entry name" value="BAG-ASSOCIATED GRAM PROTEIN 1"/>
    <property type="match status" value="1"/>
</dbReference>
<proteinExistence type="predicted"/>
<accession>A0A0R0J5Z7</accession>
<dbReference type="Proteomes" id="UP000008827">
    <property type="component" value="Chromosome 7"/>
</dbReference>
<keyword evidence="1" id="KW-0812">Transmembrane</keyword>
<dbReference type="PaxDb" id="3847-GLYMA07G32971.1"/>
<evidence type="ECO:0000313" key="3">
    <source>
        <dbReference type="EMBL" id="KRH50209.1"/>
    </source>
</evidence>
<name>A0A0R0J5Z7_SOYBN</name>
<dbReference type="InterPro" id="IPR004182">
    <property type="entry name" value="GRAM"/>
</dbReference>
<dbReference type="PANTHER" id="PTHR47038:SF1">
    <property type="entry name" value="BAG-ASSOCIATED GRAM PROTEIN 1"/>
    <property type="match status" value="1"/>
</dbReference>
<keyword evidence="1" id="KW-0472">Membrane</keyword>
<dbReference type="InParanoid" id="A0A0R0J5Z7"/>
<sequence>MVWACGEGIGILCSRKLPAFMRSTNGDHLMKIRRMQINVTIYDWYKCRDNAILGSVTVPLKSNGQTGPVWHTLDSPSGKVSLQIETKKLPANVSRIHCYGEATVVHQKPGPLQTIFDLHSDEVIDHRYICALETSFLYQGDMYVSAWNICFYSNMFSKEMKIQRSELALINPAITIILRKGAGGHGVPPFSPLGSPDGRVGCMFASFVDRNKALENLQRASKNFHEILEAGKENAEPELRALSDSARGSKALDKALEESMPKTGKLQPFIKEEALVGMNDVCIFFSFYLVCLTITLIVCI</sequence>
<evidence type="ECO:0000313" key="4">
    <source>
        <dbReference type="EnsemblPlants" id="KRH50209"/>
    </source>
</evidence>
<dbReference type="AlphaFoldDB" id="A0A0R0J5Z7"/>
<dbReference type="InterPro" id="IPR011993">
    <property type="entry name" value="PH-like_dom_sf"/>
</dbReference>
<keyword evidence="5" id="KW-1185">Reference proteome</keyword>
<dbReference type="Gene3D" id="2.30.29.30">
    <property type="entry name" value="Pleckstrin-homology domain (PH domain)/Phosphotyrosine-binding domain (PTB)"/>
    <property type="match status" value="1"/>
</dbReference>
<dbReference type="EMBL" id="CM000840">
    <property type="protein sequence ID" value="KRH50209.1"/>
    <property type="molecule type" value="Genomic_DNA"/>
</dbReference>
<reference evidence="3" key="3">
    <citation type="submission" date="2018-07" db="EMBL/GenBank/DDBJ databases">
        <title>WGS assembly of Glycine max.</title>
        <authorList>
            <person name="Schmutz J."/>
            <person name="Cannon S."/>
            <person name="Schlueter J."/>
            <person name="Ma J."/>
            <person name="Mitros T."/>
            <person name="Nelson W."/>
            <person name="Hyten D."/>
            <person name="Song Q."/>
            <person name="Thelen J."/>
            <person name="Cheng J."/>
            <person name="Xu D."/>
            <person name="Hellsten U."/>
            <person name="May G."/>
            <person name="Yu Y."/>
            <person name="Sakurai T."/>
            <person name="Umezawa T."/>
            <person name="Bhattacharyya M."/>
            <person name="Sandhu D."/>
            <person name="Valliyodan B."/>
            <person name="Lindquist E."/>
            <person name="Peto M."/>
            <person name="Grant D."/>
            <person name="Shu S."/>
            <person name="Goodstein D."/>
            <person name="Barry K."/>
            <person name="Futrell-Griggs M."/>
            <person name="Abernathy B."/>
            <person name="Du J."/>
            <person name="Tian Z."/>
            <person name="Zhu L."/>
            <person name="Gill N."/>
            <person name="Joshi T."/>
            <person name="Libault M."/>
            <person name="Sethuraman A."/>
            <person name="Zhang X."/>
            <person name="Shinozaki K."/>
            <person name="Nguyen H."/>
            <person name="Wing R."/>
            <person name="Cregan P."/>
            <person name="Specht J."/>
            <person name="Grimwood J."/>
            <person name="Rokhsar D."/>
            <person name="Stacey G."/>
            <person name="Shoemaker R."/>
            <person name="Jackson S."/>
        </authorList>
    </citation>
    <scope>NUCLEOTIDE SEQUENCE</scope>
    <source>
        <tissue evidence="3">Callus</tissue>
    </source>
</reference>
<organism evidence="3">
    <name type="scientific">Glycine max</name>
    <name type="common">Soybean</name>
    <name type="synonym">Glycine hispida</name>
    <dbReference type="NCBI Taxonomy" id="3847"/>
    <lineage>
        <taxon>Eukaryota</taxon>
        <taxon>Viridiplantae</taxon>
        <taxon>Streptophyta</taxon>
        <taxon>Embryophyta</taxon>
        <taxon>Tracheophyta</taxon>
        <taxon>Spermatophyta</taxon>
        <taxon>Magnoliopsida</taxon>
        <taxon>eudicotyledons</taxon>
        <taxon>Gunneridae</taxon>
        <taxon>Pentapetalae</taxon>
        <taxon>rosids</taxon>
        <taxon>fabids</taxon>
        <taxon>Fabales</taxon>
        <taxon>Fabaceae</taxon>
        <taxon>Papilionoideae</taxon>
        <taxon>50 kb inversion clade</taxon>
        <taxon>NPAAA clade</taxon>
        <taxon>indigoferoid/millettioid clade</taxon>
        <taxon>Phaseoleae</taxon>
        <taxon>Glycine</taxon>
        <taxon>Glycine subgen. Soja</taxon>
    </lineage>
</organism>
<evidence type="ECO:0000256" key="1">
    <source>
        <dbReference type="SAM" id="Phobius"/>
    </source>
</evidence>